<dbReference type="Proteomes" id="UP001062027">
    <property type="component" value="Unassembled WGS sequence"/>
</dbReference>
<keyword evidence="1" id="KW-0732">Signal</keyword>
<reference evidence="2" key="1">
    <citation type="submission" date="2022-05" db="EMBL/GenBank/DDBJ databases">
        <title>Description of a novel species of Leclercia; Leclercia tamurae and the Proposal for a Novel Genus Silvania gen. nov. Containing Two Novel Species Silvania hatchlandensis sp. nov. and Silvania confinis sp. nov. Isolated from the Rhizosphere of Oak.</title>
        <authorList>
            <person name="Maddock D.W."/>
            <person name="Brady C.L."/>
            <person name="Denman S."/>
            <person name="Arnold D."/>
        </authorList>
    </citation>
    <scope>NUCLEOTIDE SEQUENCE</scope>
    <source>
        <strain evidence="2">H6S3</strain>
    </source>
</reference>
<comment type="caution">
    <text evidence="2">The sequence shown here is derived from an EMBL/GenBank/DDBJ whole genome shotgun (WGS) entry which is preliminary data.</text>
</comment>
<gene>
    <name evidence="2" type="ORF">M8318_00385</name>
</gene>
<evidence type="ECO:0000313" key="2">
    <source>
        <dbReference type="EMBL" id="MCU6676132.1"/>
    </source>
</evidence>
<sequence>MMRRIYLLLAALTTASVSANDTVGVDFEVTADAAACTPALSNNGIADFGTRNAGSLSANAFTQLGTRELTLTITCESSTALAITSRDTRSSSVRVGEDTGRTIGPHFSANGGLNVAYASRLFGLGVTAENKPIGSYAILINTGSIVALDGSQNVSVDMAGSESKSGPWARLDHYLLPAAESYFYTFVKKGTVVPQAVSSVSVPLQVSASVANNLGSSQKISLDGEAVISIVYL</sequence>
<evidence type="ECO:0000313" key="3">
    <source>
        <dbReference type="Proteomes" id="UP001062027"/>
    </source>
</evidence>
<proteinExistence type="predicted"/>
<dbReference type="EMBL" id="JAMHKS010000055">
    <property type="protein sequence ID" value="MCU6676132.1"/>
    <property type="molecule type" value="Genomic_DNA"/>
</dbReference>
<dbReference type="InterPro" id="IPR010546">
    <property type="entry name" value="DUF1120"/>
</dbReference>
<feature type="chain" id="PRO_5045288015" evidence="1">
    <location>
        <begin position="20"/>
        <end position="233"/>
    </location>
</feature>
<protein>
    <submittedName>
        <fullName evidence="2">DUF1120 domain-containing protein</fullName>
    </submittedName>
</protein>
<name>A0ABT2R5I6_9ENTR</name>
<evidence type="ECO:0000256" key="1">
    <source>
        <dbReference type="SAM" id="SignalP"/>
    </source>
</evidence>
<feature type="signal peptide" evidence="1">
    <location>
        <begin position="1"/>
        <end position="19"/>
    </location>
</feature>
<dbReference type="Pfam" id="PF06551">
    <property type="entry name" value="DUF1120"/>
    <property type="match status" value="1"/>
</dbReference>
<dbReference type="RefSeq" id="WP_262660594.1">
    <property type="nucleotide sequence ID" value="NZ_JAMHKS010000055.1"/>
</dbReference>
<keyword evidence="3" id="KW-1185">Reference proteome</keyword>
<accession>A0ABT2R5I6</accession>
<organism evidence="2 3">
    <name type="scientific">Leclercia tamurae</name>
    <dbReference type="NCBI Taxonomy" id="2926467"/>
    <lineage>
        <taxon>Bacteria</taxon>
        <taxon>Pseudomonadati</taxon>
        <taxon>Pseudomonadota</taxon>
        <taxon>Gammaproteobacteria</taxon>
        <taxon>Enterobacterales</taxon>
        <taxon>Enterobacteriaceae</taxon>
        <taxon>Leclercia</taxon>
    </lineage>
</organism>